<dbReference type="Proteomes" id="UP000886748">
    <property type="component" value="Unassembled WGS sequence"/>
</dbReference>
<protein>
    <submittedName>
        <fullName evidence="2">Uncharacterized protein</fullName>
    </submittedName>
</protein>
<dbReference type="EMBL" id="DVOD01000016">
    <property type="protein sequence ID" value="HIU91933.1"/>
    <property type="molecule type" value="Genomic_DNA"/>
</dbReference>
<reference evidence="2" key="1">
    <citation type="submission" date="2020-10" db="EMBL/GenBank/DDBJ databases">
        <authorList>
            <person name="Gilroy R."/>
        </authorList>
    </citation>
    <scope>NUCLEOTIDE SEQUENCE</scope>
    <source>
        <strain evidence="2">CHK154-7741</strain>
    </source>
</reference>
<comment type="caution">
    <text evidence="2">The sequence shown here is derived from an EMBL/GenBank/DDBJ whole genome shotgun (WGS) entry which is preliminary data.</text>
</comment>
<evidence type="ECO:0000313" key="2">
    <source>
        <dbReference type="EMBL" id="HIU91933.1"/>
    </source>
</evidence>
<accession>A0A9D1MYK9</accession>
<reference evidence="2" key="2">
    <citation type="journal article" date="2021" name="PeerJ">
        <title>Extensive microbial diversity within the chicken gut microbiome revealed by metagenomics and culture.</title>
        <authorList>
            <person name="Gilroy R."/>
            <person name="Ravi A."/>
            <person name="Getino M."/>
            <person name="Pursley I."/>
            <person name="Horton D.L."/>
            <person name="Alikhan N.F."/>
            <person name="Baker D."/>
            <person name="Gharbi K."/>
            <person name="Hall N."/>
            <person name="Watson M."/>
            <person name="Adriaenssens E.M."/>
            <person name="Foster-Nyarko E."/>
            <person name="Jarju S."/>
            <person name="Secka A."/>
            <person name="Antonio M."/>
            <person name="Oren A."/>
            <person name="Chaudhuri R.R."/>
            <person name="La Ragione R."/>
            <person name="Hildebrand F."/>
            <person name="Pallen M.J."/>
        </authorList>
    </citation>
    <scope>NUCLEOTIDE SEQUENCE</scope>
    <source>
        <strain evidence="2">CHK154-7741</strain>
    </source>
</reference>
<name>A0A9D1MYK9_9CLOT</name>
<proteinExistence type="predicted"/>
<gene>
    <name evidence="2" type="ORF">IAD26_02230</name>
</gene>
<organism evidence="2 3">
    <name type="scientific">Candidatus Limenecus avicola</name>
    <dbReference type="NCBI Taxonomy" id="2840847"/>
    <lineage>
        <taxon>Bacteria</taxon>
        <taxon>Bacillati</taxon>
        <taxon>Bacillota</taxon>
        <taxon>Clostridia</taxon>
        <taxon>Eubacteriales</taxon>
        <taxon>Clostridiaceae</taxon>
        <taxon>Clostridiaceae incertae sedis</taxon>
        <taxon>Candidatus Limenecus</taxon>
    </lineage>
</organism>
<evidence type="ECO:0000256" key="1">
    <source>
        <dbReference type="SAM" id="Coils"/>
    </source>
</evidence>
<keyword evidence="1" id="KW-0175">Coiled coil</keyword>
<dbReference type="AlphaFoldDB" id="A0A9D1MYK9"/>
<evidence type="ECO:0000313" key="3">
    <source>
        <dbReference type="Proteomes" id="UP000886748"/>
    </source>
</evidence>
<sequence length="172" mass="20813">MYYLKNTLFLELTKNQKASLFSFIKSFVKKHNANNLSVDDILELFIEDEKYYYEQKNPHFEWIIQEFDNDKFLKELKILIKENLKQLELKEAQKPFLEKQKALAKEQRKKAAEFKLSKEEPTKKQLYYYDKLCQKYKLDKKDTNDLSRLDLKNLIGKIIEDENQHTKENGFD</sequence>
<feature type="coiled-coil region" evidence="1">
    <location>
        <begin position="73"/>
        <end position="107"/>
    </location>
</feature>